<dbReference type="Gene3D" id="1.20.1440.30">
    <property type="entry name" value="Biosynthetic Protein domain"/>
    <property type="match status" value="1"/>
</dbReference>
<protein>
    <submittedName>
        <fullName evidence="1">Erythromycin esterase family protein</fullName>
        <ecNumber evidence="1">3.1.1.-</ecNumber>
    </submittedName>
</protein>
<dbReference type="InterPro" id="IPR052036">
    <property type="entry name" value="Hydrolase/PRTase-associated"/>
</dbReference>
<name>A0ABW4MUX8_9BACI</name>
<dbReference type="Pfam" id="PF05139">
    <property type="entry name" value="Erythro_esteras"/>
    <property type="match status" value="1"/>
</dbReference>
<dbReference type="Proteomes" id="UP001597227">
    <property type="component" value="Unassembled WGS sequence"/>
</dbReference>
<dbReference type="GO" id="GO:0016787">
    <property type="term" value="F:hydrolase activity"/>
    <property type="evidence" value="ECO:0007669"/>
    <property type="project" value="UniProtKB-KW"/>
</dbReference>
<keyword evidence="2" id="KW-1185">Reference proteome</keyword>
<dbReference type="InterPro" id="IPR007815">
    <property type="entry name" value="Emycin_Estase"/>
</dbReference>
<organism evidence="1 2">
    <name type="scientific">Fredinandcohnia salidurans</name>
    <dbReference type="NCBI Taxonomy" id="2595041"/>
    <lineage>
        <taxon>Bacteria</taxon>
        <taxon>Bacillati</taxon>
        <taxon>Bacillota</taxon>
        <taxon>Bacilli</taxon>
        <taxon>Bacillales</taxon>
        <taxon>Bacillaceae</taxon>
        <taxon>Fredinandcohnia</taxon>
    </lineage>
</organism>
<dbReference type="EC" id="3.1.1.-" evidence="1"/>
<comment type="caution">
    <text evidence="1">The sequence shown here is derived from an EMBL/GenBank/DDBJ whole genome shotgun (WGS) entry which is preliminary data.</text>
</comment>
<dbReference type="PANTHER" id="PTHR31299">
    <property type="entry name" value="ESTERASE, PUTATIVE (AFU_ORTHOLOGUE AFUA_1G05850)-RELATED"/>
    <property type="match status" value="1"/>
</dbReference>
<proteinExistence type="predicted"/>
<dbReference type="CDD" id="cd14728">
    <property type="entry name" value="Ere-like"/>
    <property type="match status" value="1"/>
</dbReference>
<evidence type="ECO:0000313" key="1">
    <source>
        <dbReference type="EMBL" id="MFD1781695.1"/>
    </source>
</evidence>
<dbReference type="PANTHER" id="PTHR31299:SF0">
    <property type="entry name" value="ESTERASE, PUTATIVE (AFU_ORTHOLOGUE AFUA_1G05850)-RELATED"/>
    <property type="match status" value="1"/>
</dbReference>
<gene>
    <name evidence="1" type="ORF">ACFSFW_23905</name>
</gene>
<evidence type="ECO:0000313" key="2">
    <source>
        <dbReference type="Proteomes" id="UP001597227"/>
    </source>
</evidence>
<dbReference type="Gene3D" id="3.30.1870.10">
    <property type="entry name" value="EreA-like, domain 2"/>
    <property type="match status" value="1"/>
</dbReference>
<accession>A0ABW4MUX8</accession>
<dbReference type="Gene3D" id="3.40.1660.10">
    <property type="entry name" value="EreA-like (biosynthetic domain)"/>
    <property type="match status" value="1"/>
</dbReference>
<dbReference type="RefSeq" id="WP_388042130.1">
    <property type="nucleotide sequence ID" value="NZ_JBHUEK010000034.1"/>
</dbReference>
<keyword evidence="1" id="KW-0378">Hydrolase</keyword>
<reference evidence="2" key="1">
    <citation type="journal article" date="2019" name="Int. J. Syst. Evol. Microbiol.">
        <title>The Global Catalogue of Microorganisms (GCM) 10K type strain sequencing project: providing services to taxonomists for standard genome sequencing and annotation.</title>
        <authorList>
            <consortium name="The Broad Institute Genomics Platform"/>
            <consortium name="The Broad Institute Genome Sequencing Center for Infectious Disease"/>
            <person name="Wu L."/>
            <person name="Ma J."/>
        </authorList>
    </citation>
    <scope>NUCLEOTIDE SEQUENCE [LARGE SCALE GENOMIC DNA]</scope>
    <source>
        <strain evidence="2">CCUG 15531</strain>
    </source>
</reference>
<sequence>MNFVRKSTRNRWKDQIKSTASEIHTNNDLSFIDHFIKDKRIILFGENSHGIAEYFKTKTEFIRYLHLHHGFNVVVLESGLLEATLCKQFLSDHSPEKQIQNCLLDIYHNEEMEPLFNKKWAQSLKISGMDPQPTYPLISECMTDWLKNHIDNELYEKIRALEKRFFEIDKEMMLKITRSLKKRMRMAIEDYEGVLKSMDIKQKNVTNPEIQRMYLLIHRGIQNRLQWLQLNLKGYLTSGVQRGFYMFQNLEWLMNHYYKNEKIIVWAHNFHIRKRRPLTAKLLGIKSVGYWLQKKFSDDFYAIGLYAGSGTFATQLRVVLEIDTKKKDHYHLESLLYESSESDLFLPLDVKNQIAVKKMWFKRRWWLLESGFLGLSPKVIYPQDYYDAIIFIRKVTSPKYFKRSDLDEGYNST</sequence>
<dbReference type="EMBL" id="JBHUEK010000034">
    <property type="protein sequence ID" value="MFD1781695.1"/>
    <property type="molecule type" value="Genomic_DNA"/>
</dbReference>
<dbReference type="SUPFAM" id="SSF159501">
    <property type="entry name" value="EreA/ChaN-like"/>
    <property type="match status" value="1"/>
</dbReference>